<protein>
    <recommendedName>
        <fullName evidence="3">PpiC domain-containing protein</fullName>
    </recommendedName>
</protein>
<dbReference type="OrthoDB" id="1348210at2"/>
<name>A0A0A2MMR1_9FLAO</name>
<organism evidence="1 2">
    <name type="scientific">Flavobacterium subsaxonicum WB 4.1-42 = DSM 21790</name>
    <dbReference type="NCBI Taxonomy" id="1121898"/>
    <lineage>
        <taxon>Bacteria</taxon>
        <taxon>Pseudomonadati</taxon>
        <taxon>Bacteroidota</taxon>
        <taxon>Flavobacteriia</taxon>
        <taxon>Flavobacteriales</taxon>
        <taxon>Flavobacteriaceae</taxon>
        <taxon>Flavobacterium</taxon>
    </lineage>
</organism>
<dbReference type="SUPFAM" id="SSF54534">
    <property type="entry name" value="FKBP-like"/>
    <property type="match status" value="1"/>
</dbReference>
<evidence type="ECO:0000313" key="2">
    <source>
        <dbReference type="Proteomes" id="UP000030111"/>
    </source>
</evidence>
<comment type="caution">
    <text evidence="1">The sequence shown here is derived from an EMBL/GenBank/DDBJ whole genome shotgun (WGS) entry which is preliminary data.</text>
</comment>
<evidence type="ECO:0008006" key="3">
    <source>
        <dbReference type="Google" id="ProtNLM"/>
    </source>
</evidence>
<dbReference type="Gene3D" id="3.10.50.40">
    <property type="match status" value="1"/>
</dbReference>
<proteinExistence type="predicted"/>
<accession>A0A0A2MMR1</accession>
<dbReference type="EMBL" id="JRLY01000008">
    <property type="protein sequence ID" value="KGO92743.1"/>
    <property type="molecule type" value="Genomic_DNA"/>
</dbReference>
<reference evidence="1 2" key="1">
    <citation type="submission" date="2013-09" db="EMBL/GenBank/DDBJ databases">
        <authorList>
            <person name="Zeng Z."/>
            <person name="Chen C."/>
        </authorList>
    </citation>
    <scope>NUCLEOTIDE SEQUENCE [LARGE SCALE GENOMIC DNA]</scope>
    <source>
        <strain evidence="1 2">WB 4.1-42</strain>
    </source>
</reference>
<dbReference type="AlphaFoldDB" id="A0A0A2MMR1"/>
<dbReference type="GO" id="GO:0003755">
    <property type="term" value="F:peptidyl-prolyl cis-trans isomerase activity"/>
    <property type="evidence" value="ECO:0007669"/>
    <property type="project" value="InterPro"/>
</dbReference>
<dbReference type="STRING" id="1121898.GCA_000422725_02474"/>
<evidence type="ECO:0000313" key="1">
    <source>
        <dbReference type="EMBL" id="KGO92743.1"/>
    </source>
</evidence>
<keyword evidence="2" id="KW-1185">Reference proteome</keyword>
<sequence length="217" mass="25395">MWHLSRQVYIYKLHHKKYYFYHPIKTPTMKHLLLFLLLPLCNYAQTNLMSKEEANKYLYDKSTKVAITHICEKQPYYPIVSPYKEGEFIEKDGRILQVTKIAKDETFCVAYIFLDGSKLSEKEIADVREEILKKHKEGAAFKDLIKQYNTDGNPNSEYFSFSEKGIVPQFTAAVKSHNPGDVFTIDVPQKKWYYVVMRHADNLLPVYVTRSAALPKK</sequence>
<dbReference type="Proteomes" id="UP000030111">
    <property type="component" value="Unassembled WGS sequence"/>
</dbReference>
<dbReference type="InterPro" id="IPR046357">
    <property type="entry name" value="PPIase_dom_sf"/>
</dbReference>
<dbReference type="eggNOG" id="ENOG502ZV6R">
    <property type="taxonomic scope" value="Bacteria"/>
</dbReference>
<gene>
    <name evidence="1" type="ORF">Q766_11545</name>
</gene>